<dbReference type="Pfam" id="PF00616">
    <property type="entry name" value="RasGAP"/>
    <property type="match status" value="1"/>
</dbReference>
<dbReference type="RefSeq" id="XP_026686532.1">
    <property type="nucleotide sequence ID" value="XM_026830731.1"/>
</dbReference>
<sequence length="1362" mass="156052">MKSAAMTTNSLKRINKDENIDDIRQRNIAYEYLCHLEEAKIWIESCIKETLPPSTELESNLRNGIVLAKLGHYLDPEMVPESKIYDADFAVYNRVGLRFRHTDNINYFIKAVTATDLPKTFLPETVDIYESKNMPRLIYCIHALSRHLFRTGHAPLIQDLFGKNLTTIMEPKGLVVENASATATSHQVPVLGYKACLNELYDLLSHDSMELKSSVSRFALPVYFEDLLEEKQHAGEISYPRLQSILAHCNCVANISKSLDTSLPALFWDALRAPQLRLAHLNPDLKREYASALKSCRQFKEQNLATSSVLSLSNIRKCIELVNAEHDIQSKTINTLVAVNNLLLEIHSKQHSQGQNIKKYLKPLLELLNEPCLGLTAYHWSKGTLLTEKFSTRAASNPDPSDTEDETACLWLEEIQDTVQHALLIVQNIRLFIASQREESENSRAGPKAEGDQRVGSNFDGNSRAGPKFIEDKRSDWFEEDKENRDVINVRAEQDTTEGWEVFNIANRNVYIDLRNAEQDTTEGWEVFNIANRNVYIDLRNAKAAKPTNNNILLSWDVINVRAEQDTTEGWEVFNIANRNVYIDLRNGKYSWTPPSTRQASAVKLSKPRRSLDSTHIYKNERLFVKLQARCRGYLARREFEQMFWRRERAHAAVCVQRWWRNVARRRRRLVLRAGSSRGVERQVSTVSARGAPVKRKREDREESFPDRMAYYAANEEKIVKVQALWRGKMVRNIYMMLFSSPGNKTAHHKQPTYKMLKQFVKHLDTNIVDYHTAIELQRMRNELSKLIIKNKNLSKCLEDLDLKIFLLVQNRLSLSDILKCRTDLALAAVDCGETQTKNALLEKYAYLLYILQVRPEYLVRLVLSVPHTSTQKFLQGITLTLYNSGQTSRDEYLLLKCLSLLLREEINNSDKYMKPLDIITTPPVAMKIIMHYAREKCGHMSLKTILKSLIEKILKENSVIAYTNPITIYNKWRGELEFTTGKASDLPANVDDVQTALSYEHVSRTLTSGIQKLESTTNMFLKRIVASKEYIPYGLLYMISQLRDIMQVKFGDQKSDESQPRSSLYPDLQTVQSSNPNEPKSSQESHQHSVDKDIIKVIGHYLYYNFINSAIVAPEAYKIISLRPGQEISTEQRHNLATVAKLLQFSAAKKGEFHYYYFHLVYSMHKTLLRRRSSLEDYYHINEYSEELLSSPPTIYTNLGDVAEFHSLLLTYKYDVCADAQDVLLRLLHELSQAGLIYKAAGIAESDITPQANKTPVSFVLSNKLGDQTLHTACSDEESVAKLFIQAKELLVVVLPCLGGHTLPGALRMETTKEQEDLFQARVAEIVKYNPAFLSYTQTSLKSLKVKLRKYLSTLEESGYV</sequence>
<feature type="non-terminal residue" evidence="5">
    <location>
        <position position="1362"/>
    </location>
</feature>
<dbReference type="SMART" id="SM00323">
    <property type="entry name" value="RasGAP"/>
    <property type="match status" value="1"/>
</dbReference>
<dbReference type="InterPro" id="IPR000048">
    <property type="entry name" value="IQ_motif_EF-hand-BS"/>
</dbReference>
<dbReference type="PROSITE" id="PS50018">
    <property type="entry name" value="RAS_GTPASE_ACTIV_2"/>
    <property type="match status" value="1"/>
</dbReference>
<feature type="domain" description="Ras-GAP" evidence="2">
    <location>
        <begin position="877"/>
        <end position="1149"/>
    </location>
</feature>
<dbReference type="InterPro" id="IPR001715">
    <property type="entry name" value="CH_dom"/>
</dbReference>
<keyword evidence="4" id="KW-1185">Reference proteome</keyword>
<dbReference type="Pfam" id="PF00612">
    <property type="entry name" value="IQ"/>
    <property type="match status" value="2"/>
</dbReference>
<dbReference type="SUPFAM" id="SSF47576">
    <property type="entry name" value="Calponin-homology domain, CH-domain"/>
    <property type="match status" value="1"/>
</dbReference>
<feature type="region of interest" description="Disordered" evidence="1">
    <location>
        <begin position="440"/>
        <end position="465"/>
    </location>
</feature>
<dbReference type="Gene3D" id="1.10.506.10">
    <property type="entry name" value="GTPase Activation - p120gap, domain 1"/>
    <property type="match status" value="1"/>
</dbReference>
<dbReference type="InterPro" id="IPR036872">
    <property type="entry name" value="CH_dom_sf"/>
</dbReference>
<dbReference type="Gene3D" id="1.10.418.10">
    <property type="entry name" value="Calponin-like domain"/>
    <property type="match status" value="1"/>
</dbReference>
<dbReference type="Proteomes" id="UP000079169">
    <property type="component" value="Unplaced"/>
</dbReference>
<dbReference type="PROSITE" id="PS50096">
    <property type="entry name" value="IQ"/>
    <property type="match status" value="2"/>
</dbReference>
<dbReference type="PaxDb" id="121845-A0A3Q0JDE6"/>
<dbReference type="GO" id="GO:0051015">
    <property type="term" value="F:actin filament binding"/>
    <property type="evidence" value="ECO:0007669"/>
    <property type="project" value="TreeGrafter"/>
</dbReference>
<evidence type="ECO:0000259" key="2">
    <source>
        <dbReference type="PROSITE" id="PS50018"/>
    </source>
</evidence>
<evidence type="ECO:0000313" key="5">
    <source>
        <dbReference type="RefSeq" id="XP_026686532.1"/>
    </source>
</evidence>
<gene>
    <name evidence="5" type="primary">LOC103519130</name>
</gene>
<evidence type="ECO:0000259" key="3">
    <source>
        <dbReference type="PROSITE" id="PS50021"/>
    </source>
</evidence>
<feature type="compositionally biased region" description="Basic and acidic residues" evidence="1">
    <location>
        <begin position="440"/>
        <end position="453"/>
    </location>
</feature>
<dbReference type="GO" id="GO:1903479">
    <property type="term" value="P:mitotic actomyosin contractile ring assembly actin filament organization"/>
    <property type="evidence" value="ECO:0007669"/>
    <property type="project" value="TreeGrafter"/>
</dbReference>
<dbReference type="Gene3D" id="4.10.270.10">
    <property type="entry name" value="Myosin, subunit A"/>
    <property type="match status" value="1"/>
</dbReference>
<feature type="compositionally biased region" description="Polar residues" evidence="1">
    <location>
        <begin position="1070"/>
        <end position="1081"/>
    </location>
</feature>
<dbReference type="PANTHER" id="PTHR14149:SF14">
    <property type="entry name" value="CALPONIN-HOMOLOGY (CH) DOMAIN-CONTAINING PROTEIN"/>
    <property type="match status" value="1"/>
</dbReference>
<accession>A0A3Q0JDE6</accession>
<dbReference type="SUPFAM" id="SSF48350">
    <property type="entry name" value="GTPase activation domain, GAP"/>
    <property type="match status" value="1"/>
</dbReference>
<protein>
    <submittedName>
        <fullName evidence="5">Ras GTPase-activating-like protein IQGAP1</fullName>
    </submittedName>
</protein>
<dbReference type="GeneID" id="103519130"/>
<dbReference type="PANTHER" id="PTHR14149">
    <property type="entry name" value="RAS GTPASE-ACTIVATING PROTEIN WITH IQ MOTIF"/>
    <property type="match status" value="1"/>
</dbReference>
<feature type="region of interest" description="Disordered" evidence="1">
    <location>
        <begin position="1054"/>
        <end position="1089"/>
    </location>
</feature>
<dbReference type="InterPro" id="IPR001936">
    <property type="entry name" value="RasGAP_dom"/>
</dbReference>
<organism evidence="4 5">
    <name type="scientific">Diaphorina citri</name>
    <name type="common">Asian citrus psyllid</name>
    <dbReference type="NCBI Taxonomy" id="121845"/>
    <lineage>
        <taxon>Eukaryota</taxon>
        <taxon>Metazoa</taxon>
        <taxon>Ecdysozoa</taxon>
        <taxon>Arthropoda</taxon>
        <taxon>Hexapoda</taxon>
        <taxon>Insecta</taxon>
        <taxon>Pterygota</taxon>
        <taxon>Neoptera</taxon>
        <taxon>Paraneoptera</taxon>
        <taxon>Hemiptera</taxon>
        <taxon>Sternorrhyncha</taxon>
        <taxon>Psylloidea</taxon>
        <taxon>Psyllidae</taxon>
        <taxon>Diaphorininae</taxon>
        <taxon>Diaphorina</taxon>
    </lineage>
</organism>
<dbReference type="SMART" id="SM00015">
    <property type="entry name" value="IQ"/>
    <property type="match status" value="3"/>
</dbReference>
<proteinExistence type="predicted"/>
<dbReference type="KEGG" id="dci:103519130"/>
<dbReference type="GO" id="GO:0005938">
    <property type="term" value="C:cell cortex"/>
    <property type="evidence" value="ECO:0007669"/>
    <property type="project" value="TreeGrafter"/>
</dbReference>
<feature type="domain" description="Calponin-homology (CH)" evidence="3">
    <location>
        <begin position="33"/>
        <end position="148"/>
    </location>
</feature>
<name>A0A3Q0JDE6_DIACI</name>
<dbReference type="GO" id="GO:0005096">
    <property type="term" value="F:GTPase activator activity"/>
    <property type="evidence" value="ECO:0007669"/>
    <property type="project" value="TreeGrafter"/>
</dbReference>
<dbReference type="Pfam" id="PF00307">
    <property type="entry name" value="CH"/>
    <property type="match status" value="1"/>
</dbReference>
<reference evidence="5" key="1">
    <citation type="submission" date="2025-08" db="UniProtKB">
        <authorList>
            <consortium name="RefSeq"/>
        </authorList>
    </citation>
    <scope>IDENTIFICATION</scope>
</reference>
<dbReference type="PROSITE" id="PS50021">
    <property type="entry name" value="CH"/>
    <property type="match status" value="1"/>
</dbReference>
<dbReference type="GO" id="GO:0005516">
    <property type="term" value="F:calmodulin binding"/>
    <property type="evidence" value="ECO:0007669"/>
    <property type="project" value="TreeGrafter"/>
</dbReference>
<dbReference type="SMART" id="SM00033">
    <property type="entry name" value="CH"/>
    <property type="match status" value="1"/>
</dbReference>
<dbReference type="STRING" id="121845.A0A3Q0JDE6"/>
<evidence type="ECO:0000256" key="1">
    <source>
        <dbReference type="SAM" id="MobiDB-lite"/>
    </source>
</evidence>
<evidence type="ECO:0000313" key="4">
    <source>
        <dbReference type="Proteomes" id="UP000079169"/>
    </source>
</evidence>
<dbReference type="InterPro" id="IPR008936">
    <property type="entry name" value="Rho_GTPase_activation_prot"/>
</dbReference>